<feature type="compositionally biased region" description="Polar residues" evidence="1">
    <location>
        <begin position="139"/>
        <end position="154"/>
    </location>
</feature>
<feature type="region of interest" description="Disordered" evidence="1">
    <location>
        <begin position="614"/>
        <end position="667"/>
    </location>
</feature>
<feature type="compositionally biased region" description="Basic and acidic residues" evidence="1">
    <location>
        <begin position="429"/>
        <end position="438"/>
    </location>
</feature>
<dbReference type="EMBL" id="CAXITT010000010">
    <property type="protein sequence ID" value="CAL1526898.1"/>
    <property type="molecule type" value="Genomic_DNA"/>
</dbReference>
<dbReference type="AlphaFoldDB" id="A0AAV2GZX3"/>
<feature type="compositionally biased region" description="Basic and acidic residues" evidence="1">
    <location>
        <begin position="165"/>
        <end position="176"/>
    </location>
</feature>
<proteinExistence type="predicted"/>
<feature type="region of interest" description="Disordered" evidence="1">
    <location>
        <begin position="349"/>
        <end position="382"/>
    </location>
</feature>
<organism evidence="3 4">
    <name type="scientific">Lymnaea stagnalis</name>
    <name type="common">Great pond snail</name>
    <name type="synonym">Helix stagnalis</name>
    <dbReference type="NCBI Taxonomy" id="6523"/>
    <lineage>
        <taxon>Eukaryota</taxon>
        <taxon>Metazoa</taxon>
        <taxon>Spiralia</taxon>
        <taxon>Lophotrochozoa</taxon>
        <taxon>Mollusca</taxon>
        <taxon>Gastropoda</taxon>
        <taxon>Heterobranchia</taxon>
        <taxon>Euthyneura</taxon>
        <taxon>Panpulmonata</taxon>
        <taxon>Hygrophila</taxon>
        <taxon>Lymnaeoidea</taxon>
        <taxon>Lymnaeidae</taxon>
        <taxon>Lymnaea</taxon>
    </lineage>
</organism>
<feature type="compositionally biased region" description="Polar residues" evidence="1">
    <location>
        <begin position="512"/>
        <end position="536"/>
    </location>
</feature>
<feature type="region of interest" description="Disordered" evidence="1">
    <location>
        <begin position="1152"/>
        <end position="1174"/>
    </location>
</feature>
<feature type="region of interest" description="Disordered" evidence="1">
    <location>
        <begin position="206"/>
        <end position="247"/>
    </location>
</feature>
<feature type="region of interest" description="Disordered" evidence="1">
    <location>
        <begin position="511"/>
        <end position="537"/>
    </location>
</feature>
<dbReference type="Proteomes" id="UP001497497">
    <property type="component" value="Unassembled WGS sequence"/>
</dbReference>
<feature type="signal peptide" evidence="2">
    <location>
        <begin position="1"/>
        <end position="26"/>
    </location>
</feature>
<sequence length="1174" mass="130224">MEWTANSKTRMLYWLGLLLLNTPNFTHQELANLNTGEGPGLGTGSLHFSGNSEPVVNGAVMTESVYDAKEGEGNFSLEKLGHSLSRLEGSLGSLVQSFLTVQRSVVNLEQLQELLVLLLEDILKQTANMSKGKVHKQGSEVTYQDKLANSKSSNESQDEDDDMRSEDRDRTDKETDLLPASRVMTPVGGIFDPINNIIDGKQSVATTSWTDGDTSGGASSGGSNSDENFSSVGALHKSRQDEVLRRSSQWAEPMTADGTDISTRLQNVISRINSKLAFALKHQPDHDIKSVQAESPLDSALGQLEPLEIKSFEDDLLQGDGKRGPVTFHVKLKQILPMVGHSGQLVVSHGGPLTGPEKASSPFLEDFEDTSGKESSGERPTGMINNLLLSEAEEENVTGTHEIPSGEKQSQHSGVRKRRQTEEQIAVPTERDSRDKNESVSQVNNDIILSQSQADSRMHDAPSAYQVNATTDNTPSSFQLNQTRDKILSVARVNEATGKNLSIYNDIETNDNDLSTSQVNQTNDNTLSLPQGNNTPFPRVKAENASESGPNTVFDSVMKNKTFSPEIITYLLKKKTLFSSTKAQHLDTGSVRTYLTSILQKHMDIRPQDHATVQTYPSTTPVNHKIRSNPGDMVQDDSFSPQMKNQQRLSNENSSNIGGPSSPETKLNKKLRPEKILSQTIQPSQLHSLTDPTRRAGVLDTKVIIMPPSRKISQAAFNDNVQQGSEGVQEPSKDRNLVIESKHDVKNTLRAWVTTTAGGLGKPDDSVKLSTEETRKPSQVNILTGESSDFRQQVWGLENSKRGRVMSPETSETMGKNNLSYNDDYLEEVDENERNKHFLLNSFQAEVLGSESHTSDVLDDEDSIANREDTNTLFSEQNSREIIESRTVPDESNTVLNKPFQNVHMQVENHFASLLDKQVAIGKHDTHNTVLSDLPVRATSFSILRDLMKARPKRQKRYTGDDAKQNTGTATQTSFPMSGFNFQSRTPSVEYRRHQDSSSGSTQHYQSPSSGQTHHYLPPASSQTHHYPPHSFGQTYHRPFLNHHGGGFHRPYHTSLNYAHYLNNLGINLPSLLQQRNQDHEETTMQDTSMDMEDMLTNLFQRYWQRIYNHYIQSTTTEGPDLDWDDATLQSTKAQQTTAPSENITVSVMNTTNSADGSPSLIEHITENSTATVT</sequence>
<keyword evidence="2" id="KW-0732">Signal</keyword>
<feature type="compositionally biased region" description="Polar residues" evidence="1">
    <location>
        <begin position="997"/>
        <end position="1013"/>
    </location>
</feature>
<accession>A0AAV2GZX3</accession>
<evidence type="ECO:0000256" key="1">
    <source>
        <dbReference type="SAM" id="MobiDB-lite"/>
    </source>
</evidence>
<feature type="region of interest" description="Disordered" evidence="1">
    <location>
        <begin position="947"/>
        <end position="1035"/>
    </location>
</feature>
<feature type="compositionally biased region" description="Polar residues" evidence="1">
    <location>
        <begin position="637"/>
        <end position="665"/>
    </location>
</feature>
<feature type="chain" id="PRO_5043584469" evidence="2">
    <location>
        <begin position="27"/>
        <end position="1174"/>
    </location>
</feature>
<evidence type="ECO:0000256" key="2">
    <source>
        <dbReference type="SAM" id="SignalP"/>
    </source>
</evidence>
<keyword evidence="4" id="KW-1185">Reference proteome</keyword>
<feature type="region of interest" description="Disordered" evidence="1">
    <location>
        <begin position="394"/>
        <end position="442"/>
    </location>
</feature>
<reference evidence="3 4" key="1">
    <citation type="submission" date="2024-04" db="EMBL/GenBank/DDBJ databases">
        <authorList>
            <consortium name="Genoscope - CEA"/>
            <person name="William W."/>
        </authorList>
    </citation>
    <scope>NUCLEOTIDE SEQUENCE [LARGE SCALE GENOMIC DNA]</scope>
</reference>
<feature type="region of interest" description="Disordered" evidence="1">
    <location>
        <begin position="129"/>
        <end position="182"/>
    </location>
</feature>
<gene>
    <name evidence="3" type="ORF">GSLYS_00001075001</name>
</gene>
<evidence type="ECO:0000313" key="3">
    <source>
        <dbReference type="EMBL" id="CAL1526898.1"/>
    </source>
</evidence>
<protein>
    <submittedName>
        <fullName evidence="3">Uncharacterized protein</fullName>
    </submittedName>
</protein>
<name>A0AAV2GZX3_LYMST</name>
<feature type="compositionally biased region" description="Polar residues" evidence="1">
    <location>
        <begin position="965"/>
        <end position="987"/>
    </location>
</feature>
<evidence type="ECO:0000313" key="4">
    <source>
        <dbReference type="Proteomes" id="UP001497497"/>
    </source>
</evidence>
<comment type="caution">
    <text evidence="3">The sequence shown here is derived from an EMBL/GenBank/DDBJ whole genome shotgun (WGS) entry which is preliminary data.</text>
</comment>